<sequence>MALDIPIPFETIENEQEKTSRTYKIDWDEGRIIGFVDGQEAMNQYIKKAILTPRFRCLIYSNQYGSEIIDTLMDKEVTREYVEAEISFLVTDTLIHDPRVLRVYNVGIEFKDTYPMQDSCVITFDVDTIYGEIPIKEVI</sequence>
<dbReference type="Pfam" id="PF10934">
    <property type="entry name" value="Sheath_initiator"/>
    <property type="match status" value="1"/>
</dbReference>
<accession>A0A2K4ZKL3</accession>
<gene>
    <name evidence="1" type="ORF">AMURIS_03761</name>
</gene>
<proteinExistence type="predicted"/>
<evidence type="ECO:0000313" key="1">
    <source>
        <dbReference type="EMBL" id="SOY31027.1"/>
    </source>
</evidence>
<dbReference type="InterPro" id="IPR020288">
    <property type="entry name" value="Sheath_initiator"/>
</dbReference>
<dbReference type="EMBL" id="OFSM01000021">
    <property type="protein sequence ID" value="SOY31027.1"/>
    <property type="molecule type" value="Genomic_DNA"/>
</dbReference>
<evidence type="ECO:0000313" key="2">
    <source>
        <dbReference type="Proteomes" id="UP000236311"/>
    </source>
</evidence>
<dbReference type="RefSeq" id="WP_172455193.1">
    <property type="nucleotide sequence ID" value="NZ_JANJZD010000024.1"/>
</dbReference>
<keyword evidence="2" id="KW-1185">Reference proteome</keyword>
<evidence type="ECO:0008006" key="3">
    <source>
        <dbReference type="Google" id="ProtNLM"/>
    </source>
</evidence>
<organism evidence="1 2">
    <name type="scientific">Acetatifactor muris</name>
    <dbReference type="NCBI Taxonomy" id="879566"/>
    <lineage>
        <taxon>Bacteria</taxon>
        <taxon>Bacillati</taxon>
        <taxon>Bacillota</taxon>
        <taxon>Clostridia</taxon>
        <taxon>Lachnospirales</taxon>
        <taxon>Lachnospiraceae</taxon>
        <taxon>Acetatifactor</taxon>
    </lineage>
</organism>
<protein>
    <recommendedName>
        <fullName evidence="3">DUF2634 domain-containing protein</fullName>
    </recommendedName>
</protein>
<reference evidence="1 2" key="1">
    <citation type="submission" date="2018-01" db="EMBL/GenBank/DDBJ databases">
        <authorList>
            <person name="Gaut B.S."/>
            <person name="Morton B.R."/>
            <person name="Clegg M.T."/>
            <person name="Duvall M.R."/>
        </authorList>
    </citation>
    <scope>NUCLEOTIDE SEQUENCE [LARGE SCALE GENOMIC DNA]</scope>
    <source>
        <strain evidence="1">GP69</strain>
    </source>
</reference>
<dbReference type="AlphaFoldDB" id="A0A2K4ZKL3"/>
<dbReference type="Proteomes" id="UP000236311">
    <property type="component" value="Unassembled WGS sequence"/>
</dbReference>
<name>A0A2K4ZKL3_9FIRM</name>